<name>A0A392V598_9FABA</name>
<feature type="non-terminal residue" evidence="1">
    <location>
        <position position="1"/>
    </location>
</feature>
<dbReference type="Proteomes" id="UP000265520">
    <property type="component" value="Unassembled WGS sequence"/>
</dbReference>
<reference evidence="1 2" key="1">
    <citation type="journal article" date="2018" name="Front. Plant Sci.">
        <title>Red Clover (Trifolium pratense) and Zigzag Clover (T. medium) - A Picture of Genomic Similarities and Differences.</title>
        <authorList>
            <person name="Dluhosova J."/>
            <person name="Istvanek J."/>
            <person name="Nedelnik J."/>
            <person name="Repkova J."/>
        </authorList>
    </citation>
    <scope>NUCLEOTIDE SEQUENCE [LARGE SCALE GENOMIC DNA]</scope>
    <source>
        <strain evidence="2">cv. 10/8</strain>
        <tissue evidence="1">Leaf</tissue>
    </source>
</reference>
<evidence type="ECO:0000313" key="1">
    <source>
        <dbReference type="EMBL" id="MCI82449.1"/>
    </source>
</evidence>
<comment type="caution">
    <text evidence="1">The sequence shown here is derived from an EMBL/GenBank/DDBJ whole genome shotgun (WGS) entry which is preliminary data.</text>
</comment>
<sequence length="67" mass="7873">RVFRKRKRALERYYGRPFTPREVSSHINELNRLDAYNPDPSPPLYYSDSFSEMGRKKSTVVLPPNAT</sequence>
<organism evidence="1 2">
    <name type="scientific">Trifolium medium</name>
    <dbReference type="NCBI Taxonomy" id="97028"/>
    <lineage>
        <taxon>Eukaryota</taxon>
        <taxon>Viridiplantae</taxon>
        <taxon>Streptophyta</taxon>
        <taxon>Embryophyta</taxon>
        <taxon>Tracheophyta</taxon>
        <taxon>Spermatophyta</taxon>
        <taxon>Magnoliopsida</taxon>
        <taxon>eudicotyledons</taxon>
        <taxon>Gunneridae</taxon>
        <taxon>Pentapetalae</taxon>
        <taxon>rosids</taxon>
        <taxon>fabids</taxon>
        <taxon>Fabales</taxon>
        <taxon>Fabaceae</taxon>
        <taxon>Papilionoideae</taxon>
        <taxon>50 kb inversion clade</taxon>
        <taxon>NPAAA clade</taxon>
        <taxon>Hologalegina</taxon>
        <taxon>IRL clade</taxon>
        <taxon>Trifolieae</taxon>
        <taxon>Trifolium</taxon>
    </lineage>
</organism>
<keyword evidence="2" id="KW-1185">Reference proteome</keyword>
<dbReference type="AlphaFoldDB" id="A0A392V598"/>
<evidence type="ECO:0000313" key="2">
    <source>
        <dbReference type="Proteomes" id="UP000265520"/>
    </source>
</evidence>
<accession>A0A392V598</accession>
<proteinExistence type="predicted"/>
<protein>
    <submittedName>
        <fullName evidence="1">Uncharacterized protein</fullName>
    </submittedName>
</protein>
<dbReference type="EMBL" id="LXQA011043639">
    <property type="protein sequence ID" value="MCI82449.1"/>
    <property type="molecule type" value="Genomic_DNA"/>
</dbReference>